<reference evidence="5 6" key="1">
    <citation type="submission" date="2016-08" db="EMBL/GenBank/DDBJ databases">
        <title>Complete genome sequence of Acinetobacter baylyi strain GFJ2.</title>
        <authorList>
            <person name="Tabata M."/>
            <person name="Kuboki S."/>
            <person name="Gibu N."/>
            <person name="Kinouchi Y."/>
            <person name="Vangnai A."/>
            <person name="Kasai D."/>
            <person name="Fukuda M."/>
        </authorList>
    </citation>
    <scope>NUCLEOTIDE SEQUENCE [LARGE SCALE GENOMIC DNA]</scope>
    <source>
        <strain evidence="5 6">GFJ2</strain>
        <plasmid evidence="6">Plasmid pgfj6</plasmid>
    </source>
</reference>
<dbReference type="Pfam" id="PF03389">
    <property type="entry name" value="MobA_MobL"/>
    <property type="match status" value="1"/>
</dbReference>
<evidence type="ECO:0000256" key="2">
    <source>
        <dbReference type="ARBA" id="ARBA00022971"/>
    </source>
</evidence>
<evidence type="ECO:0000313" key="5">
    <source>
        <dbReference type="EMBL" id="APV37797.1"/>
    </source>
</evidence>
<dbReference type="Gene3D" id="3.30.930.30">
    <property type="match status" value="1"/>
</dbReference>
<evidence type="ECO:0000259" key="4">
    <source>
        <dbReference type="Pfam" id="PF03389"/>
    </source>
</evidence>
<feature type="region of interest" description="Disordered" evidence="3">
    <location>
        <begin position="148"/>
        <end position="172"/>
    </location>
</feature>
<proteinExistence type="inferred from homology"/>
<feature type="domain" description="MobA/MobL protein" evidence="4">
    <location>
        <begin position="46"/>
        <end position="217"/>
    </location>
</feature>
<dbReference type="Proteomes" id="UP000185674">
    <property type="component" value="Plasmid pGFJ6"/>
</dbReference>
<gene>
    <name evidence="5" type="ORF">BEN76_17240</name>
</gene>
<dbReference type="KEGG" id="asol:BEN76_17240"/>
<name>A0A1P8ENN2_9GAMM</name>
<feature type="compositionally biased region" description="Basic and acidic residues" evidence="3">
    <location>
        <begin position="153"/>
        <end position="172"/>
    </location>
</feature>
<dbReference type="RefSeq" id="WP_076033795.1">
    <property type="nucleotide sequence ID" value="NZ_CP016902.1"/>
</dbReference>
<evidence type="ECO:0000313" key="6">
    <source>
        <dbReference type="Proteomes" id="UP000185674"/>
    </source>
</evidence>
<comment type="similarity">
    <text evidence="1">Belongs to the MobA/MobL family.</text>
</comment>
<evidence type="ECO:0000256" key="3">
    <source>
        <dbReference type="SAM" id="MobiDB-lite"/>
    </source>
</evidence>
<evidence type="ECO:0000256" key="1">
    <source>
        <dbReference type="ARBA" id="ARBA00010873"/>
    </source>
</evidence>
<dbReference type="EMBL" id="CP016902">
    <property type="protein sequence ID" value="APV37797.1"/>
    <property type="molecule type" value="Genomic_DNA"/>
</dbReference>
<sequence length="309" mass="36346">MAIARLSVKVGKAGKAAPHAEYIDRDEEKKLKQEQAETDLEHSAYGNMPKWAEHNPITFWQSADLYERKNGSTYREYEIALPREMNAEQRLELVEDFIQSEIGSKYPYQFAIHNPKAMDGNDQPHVHLMFNERLQDGIERDPEQYFKRYNSKNPERGGAKKDNTGKSYQERKTDIKDLRQRWADLCNSHLEKHQIDSRIDMRSYKEQGIEKEPEKKLLPSQAKDPEIRQALQQSRTAYKELERLDLGDPKKDLKELKDSPISDKEIKQGIESFKADFDSFKQLALQQYKEQQKLEREQEKTMSYKGMSR</sequence>
<dbReference type="InterPro" id="IPR005053">
    <property type="entry name" value="MobA_MobL"/>
</dbReference>
<organism evidence="5 6">
    <name type="scientific">Acinetobacter soli</name>
    <dbReference type="NCBI Taxonomy" id="487316"/>
    <lineage>
        <taxon>Bacteria</taxon>
        <taxon>Pseudomonadati</taxon>
        <taxon>Pseudomonadota</taxon>
        <taxon>Gammaproteobacteria</taxon>
        <taxon>Moraxellales</taxon>
        <taxon>Moraxellaceae</taxon>
        <taxon>Acinetobacter</taxon>
    </lineage>
</organism>
<keyword evidence="2" id="KW-0184">Conjugation</keyword>
<protein>
    <submittedName>
        <fullName evidence="5">MobA/MobL family protein</fullName>
    </submittedName>
</protein>
<keyword evidence="5" id="KW-0614">Plasmid</keyword>
<geneLocation type="plasmid" evidence="6">
    <name>pgfj6</name>
</geneLocation>
<accession>A0A1P8ENN2</accession>
<feature type="region of interest" description="Disordered" evidence="3">
    <location>
        <begin position="206"/>
        <end position="225"/>
    </location>
</feature>
<dbReference type="AlphaFoldDB" id="A0A1P8ENN2"/>